<keyword evidence="7" id="KW-1185">Reference proteome</keyword>
<keyword evidence="3 5" id="KW-0547">Nucleotide-binding</keyword>
<dbReference type="Gene3D" id="1.10.4200.10">
    <property type="entry name" value="Triphosphoribosyl-dephospho-CoA protein"/>
    <property type="match status" value="1"/>
</dbReference>
<dbReference type="GO" id="GO:0051191">
    <property type="term" value="P:prosthetic group biosynthetic process"/>
    <property type="evidence" value="ECO:0007669"/>
    <property type="project" value="TreeGrafter"/>
</dbReference>
<dbReference type="EC" id="2.4.2.52" evidence="5"/>
<comment type="similarity">
    <text evidence="5">Belongs to the CitG/MdcB family.</text>
</comment>
<comment type="caution">
    <text evidence="6">The sequence shown here is derived from an EMBL/GenBank/DDBJ whole genome shotgun (WGS) entry which is preliminary data.</text>
</comment>
<gene>
    <name evidence="5 6" type="primary">mdcB</name>
    <name evidence="6" type="ORF">JJ685_10125</name>
</gene>
<organism evidence="6 7">
    <name type="scientific">Ramlibacter monticola</name>
    <dbReference type="NCBI Taxonomy" id="1926872"/>
    <lineage>
        <taxon>Bacteria</taxon>
        <taxon>Pseudomonadati</taxon>
        <taxon>Pseudomonadota</taxon>
        <taxon>Betaproteobacteria</taxon>
        <taxon>Burkholderiales</taxon>
        <taxon>Comamonadaceae</taxon>
        <taxon>Ramlibacter</taxon>
    </lineage>
</organism>
<evidence type="ECO:0000313" key="7">
    <source>
        <dbReference type="Proteomes" id="UP000599109"/>
    </source>
</evidence>
<protein>
    <recommendedName>
        <fullName evidence="5">Probable 2-(5''-triphosphoribosyl)-3'-dephosphocoenzyme-A synthase</fullName>
        <shortName evidence="5">2-(5''-triphosphoribosyl)-3'-dephospho-CoA synthase</shortName>
        <ecNumber evidence="5">2.4.2.52</ecNumber>
    </recommendedName>
</protein>
<accession>A0A936Z0F3</accession>
<name>A0A936Z0F3_9BURK</name>
<dbReference type="PANTHER" id="PTHR30201:SF2">
    <property type="entry name" value="2-(5''-TRIPHOSPHORIBOSYL)-3'-DEPHOSPHOCOENZYME-A SYNTHASE"/>
    <property type="match status" value="1"/>
</dbReference>
<comment type="function">
    <text evidence="5">Involved in the formation of 2-(5''-phosphoribosyl)-3'-dephosphocoenzyme-A, the prosthetic group of the acyl-carrier protein of the malonate decarboxylase.</text>
</comment>
<keyword evidence="4 5" id="KW-0067">ATP-binding</keyword>
<dbReference type="HAMAP" id="MF_01883">
    <property type="entry name" value="MdcB"/>
    <property type="match status" value="1"/>
</dbReference>
<dbReference type="GO" id="GO:0005524">
    <property type="term" value="F:ATP binding"/>
    <property type="evidence" value="ECO:0007669"/>
    <property type="project" value="UniProtKB-KW"/>
</dbReference>
<evidence type="ECO:0000256" key="4">
    <source>
        <dbReference type="ARBA" id="ARBA00022840"/>
    </source>
</evidence>
<dbReference type="GO" id="GO:0016757">
    <property type="term" value="F:glycosyltransferase activity"/>
    <property type="evidence" value="ECO:0007669"/>
    <property type="project" value="UniProtKB-KW"/>
</dbReference>
<evidence type="ECO:0000256" key="1">
    <source>
        <dbReference type="ARBA" id="ARBA00001210"/>
    </source>
</evidence>
<comment type="catalytic activity">
    <reaction evidence="1 5">
        <text>3'-dephospho-CoA + ATP = 2'-(5''-triphospho-alpha-D-ribosyl)-3'-dephospho-CoA + adenine</text>
        <dbReference type="Rhea" id="RHEA:15117"/>
        <dbReference type="ChEBI" id="CHEBI:16708"/>
        <dbReference type="ChEBI" id="CHEBI:30616"/>
        <dbReference type="ChEBI" id="CHEBI:57328"/>
        <dbReference type="ChEBI" id="CHEBI:61378"/>
        <dbReference type="EC" id="2.4.2.52"/>
    </reaction>
</comment>
<dbReference type="RefSeq" id="WP_201674123.1">
    <property type="nucleotide sequence ID" value="NZ_JAEQNE010000002.1"/>
</dbReference>
<dbReference type="EMBL" id="JAEQNE010000002">
    <property type="protein sequence ID" value="MBL0391496.1"/>
    <property type="molecule type" value="Genomic_DNA"/>
</dbReference>
<dbReference type="InterPro" id="IPR002736">
    <property type="entry name" value="CitG"/>
</dbReference>
<dbReference type="PANTHER" id="PTHR30201">
    <property type="entry name" value="TRIPHOSPHORIBOSYL-DEPHOSPHO-COA SYNTHASE"/>
    <property type="match status" value="1"/>
</dbReference>
<dbReference type="Proteomes" id="UP000599109">
    <property type="component" value="Unassembled WGS sequence"/>
</dbReference>
<dbReference type="Pfam" id="PF01874">
    <property type="entry name" value="CitG"/>
    <property type="match status" value="1"/>
</dbReference>
<evidence type="ECO:0000256" key="2">
    <source>
        <dbReference type="ARBA" id="ARBA00022679"/>
    </source>
</evidence>
<keyword evidence="6" id="KW-0328">Glycosyltransferase</keyword>
<evidence type="ECO:0000256" key="3">
    <source>
        <dbReference type="ARBA" id="ARBA00022741"/>
    </source>
</evidence>
<dbReference type="InterPro" id="IPR017555">
    <property type="entry name" value="TriPribosyl-deP-CoA_syn"/>
</dbReference>
<evidence type="ECO:0000313" key="6">
    <source>
        <dbReference type="EMBL" id="MBL0391496.1"/>
    </source>
</evidence>
<reference evidence="6 7" key="1">
    <citation type="journal article" date="2017" name="Int. J. Syst. Evol. Microbiol.">
        <title>Ramlibacter monticola sp. nov., isolated from forest soil.</title>
        <authorList>
            <person name="Chaudhary D.K."/>
            <person name="Kim J."/>
        </authorList>
    </citation>
    <scope>NUCLEOTIDE SEQUENCE [LARGE SCALE GENOMIC DNA]</scope>
    <source>
        <strain evidence="6 7">KACC 19175</strain>
    </source>
</reference>
<dbReference type="NCBIfam" id="TIGR03132">
    <property type="entry name" value="malonate_mdcB"/>
    <property type="match status" value="1"/>
</dbReference>
<proteinExistence type="inferred from homology"/>
<dbReference type="AlphaFoldDB" id="A0A936Z0F3"/>
<keyword evidence="2 5" id="KW-0808">Transferase</keyword>
<sequence>MSALLRSGAQPRPAPSRVPLAQALRGIGRLATLALYHELSLAPKPGLVSFVDNGSHEDMDASTFVRSLFGLRTYFPAISQAGAQGAPFAALERLGVAAEERMLAATGGINTHRGAVFALGLLCAAAGRLAARGESLAPDALRACLRAQWGSALQERAARAALAPARSKGQRAAQAHGLRSAGEEAAAGFPVLFDATLPALRAARAADASPSAALVHALFATIAVLDDTNLVHRGGIEGLRFAQGEARSFLACGGALRAGWEDAAWEVHRRFVARRLSPGGAADVIACAWWVEQLRSASAIWHDT</sequence>
<evidence type="ECO:0000256" key="5">
    <source>
        <dbReference type="HAMAP-Rule" id="MF_01883"/>
    </source>
</evidence>
<dbReference type="GO" id="GO:0046917">
    <property type="term" value="F:triphosphoribosyl-dephospho-CoA synthase activity"/>
    <property type="evidence" value="ECO:0007669"/>
    <property type="project" value="UniProtKB-UniRule"/>
</dbReference>